<feature type="non-terminal residue" evidence="1">
    <location>
        <position position="52"/>
    </location>
</feature>
<gene>
    <name evidence="1" type="ORF">BJ212DRAFT_1221607</name>
</gene>
<name>A0A9P7ECP1_9AGAM</name>
<reference evidence="1" key="1">
    <citation type="journal article" date="2020" name="New Phytol.">
        <title>Comparative genomics reveals dynamic genome evolution in host specialist ectomycorrhizal fungi.</title>
        <authorList>
            <person name="Lofgren L.A."/>
            <person name="Nguyen N.H."/>
            <person name="Vilgalys R."/>
            <person name="Ruytinx J."/>
            <person name="Liao H.L."/>
            <person name="Branco S."/>
            <person name="Kuo A."/>
            <person name="LaButti K."/>
            <person name="Lipzen A."/>
            <person name="Andreopoulos W."/>
            <person name="Pangilinan J."/>
            <person name="Riley R."/>
            <person name="Hundley H."/>
            <person name="Na H."/>
            <person name="Barry K."/>
            <person name="Grigoriev I.V."/>
            <person name="Stajich J.E."/>
            <person name="Kennedy P.G."/>
        </authorList>
    </citation>
    <scope>NUCLEOTIDE SEQUENCE</scope>
    <source>
        <strain evidence="1">MN1</strain>
    </source>
</reference>
<evidence type="ECO:0000313" key="2">
    <source>
        <dbReference type="Proteomes" id="UP000807769"/>
    </source>
</evidence>
<accession>A0A9P7ECP1</accession>
<dbReference type="GeneID" id="64623409"/>
<dbReference type="Proteomes" id="UP000807769">
    <property type="component" value="Unassembled WGS sequence"/>
</dbReference>
<proteinExistence type="predicted"/>
<dbReference type="RefSeq" id="XP_041193861.1">
    <property type="nucleotide sequence ID" value="XM_041329392.1"/>
</dbReference>
<organism evidence="1 2">
    <name type="scientific">Suillus subaureus</name>
    <dbReference type="NCBI Taxonomy" id="48587"/>
    <lineage>
        <taxon>Eukaryota</taxon>
        <taxon>Fungi</taxon>
        <taxon>Dikarya</taxon>
        <taxon>Basidiomycota</taxon>
        <taxon>Agaricomycotina</taxon>
        <taxon>Agaricomycetes</taxon>
        <taxon>Agaricomycetidae</taxon>
        <taxon>Boletales</taxon>
        <taxon>Suillineae</taxon>
        <taxon>Suillaceae</taxon>
        <taxon>Suillus</taxon>
    </lineage>
</organism>
<comment type="caution">
    <text evidence="1">The sequence shown here is derived from an EMBL/GenBank/DDBJ whole genome shotgun (WGS) entry which is preliminary data.</text>
</comment>
<sequence length="52" mass="5636">LPDKMANNLYTSWKALIPTLVDPHLKYSARTHGHPLAEICPVISACASSSCI</sequence>
<dbReference type="OrthoDB" id="2691413at2759"/>
<feature type="non-terminal residue" evidence="1">
    <location>
        <position position="1"/>
    </location>
</feature>
<dbReference type="AlphaFoldDB" id="A0A9P7ECP1"/>
<keyword evidence="2" id="KW-1185">Reference proteome</keyword>
<protein>
    <submittedName>
        <fullName evidence="1">Uncharacterized protein</fullName>
    </submittedName>
</protein>
<dbReference type="EMBL" id="JABBWG010000013">
    <property type="protein sequence ID" value="KAG1817619.1"/>
    <property type="molecule type" value="Genomic_DNA"/>
</dbReference>
<evidence type="ECO:0000313" key="1">
    <source>
        <dbReference type="EMBL" id="KAG1817619.1"/>
    </source>
</evidence>